<dbReference type="Gene3D" id="3.10.310.10">
    <property type="entry name" value="Diaminopimelate Epimerase, Chain A, domain 1"/>
    <property type="match status" value="2"/>
</dbReference>
<evidence type="ECO:0000313" key="5">
    <source>
        <dbReference type="Proteomes" id="UP000829364"/>
    </source>
</evidence>
<dbReference type="EMBL" id="CP086367">
    <property type="protein sequence ID" value="UNI25022.1"/>
    <property type="molecule type" value="Genomic_DNA"/>
</dbReference>
<dbReference type="AlphaFoldDB" id="A0A9Q8VHP0"/>
<comment type="similarity">
    <text evidence="1">Belongs to the PrpF family.</text>
</comment>
<dbReference type="GeneID" id="72072673"/>
<evidence type="ECO:0000256" key="3">
    <source>
        <dbReference type="SAM" id="MobiDB-lite"/>
    </source>
</evidence>
<organism evidence="4 5">
    <name type="scientific">Purpureocillium takamizusanense</name>
    <dbReference type="NCBI Taxonomy" id="2060973"/>
    <lineage>
        <taxon>Eukaryota</taxon>
        <taxon>Fungi</taxon>
        <taxon>Dikarya</taxon>
        <taxon>Ascomycota</taxon>
        <taxon>Pezizomycotina</taxon>
        <taxon>Sordariomycetes</taxon>
        <taxon>Hypocreomycetidae</taxon>
        <taxon>Hypocreales</taxon>
        <taxon>Ophiocordycipitaceae</taxon>
        <taxon>Purpureocillium</taxon>
    </lineage>
</organism>
<dbReference type="KEGG" id="ptkz:JDV02_010730"/>
<evidence type="ECO:0008006" key="6">
    <source>
        <dbReference type="Google" id="ProtNLM"/>
    </source>
</evidence>
<protein>
    <recommendedName>
        <fullName evidence="6">Methylitaconate delta2-delta3-isomerase</fullName>
    </recommendedName>
</protein>
<dbReference type="InterPro" id="IPR007400">
    <property type="entry name" value="PrpF-like"/>
</dbReference>
<dbReference type="PANTHER" id="PTHR43709">
    <property type="entry name" value="ACONITATE ISOMERASE-RELATED"/>
    <property type="match status" value="1"/>
</dbReference>
<name>A0A9Q8VHP0_9HYPO</name>
<keyword evidence="5" id="KW-1185">Reference proteome</keyword>
<gene>
    <name evidence="4" type="ORF">JDV02_010730</name>
</gene>
<keyword evidence="2" id="KW-0413">Isomerase</keyword>
<sequence>MAILDVAAHPRRTCRTLPSVLMRAGTSKGLFIHRKDLPDQQSDWAPHLIAALGSQGADPRQIDGIGGGTSTTSKVAVVAPSKRPGIDVDFMFVQVEVGKESVDFTGNCGNILSGVGPFAVQEGLVRPVAGRNEVDVSIFNTNTCRTVVETLAVDEDGRFQEDGDFTIPGVNSPGSEVRVAFVDPAGSVTGRLFPSGRKQEVLTVSAPPTLGEEVGRFDVRVTLVDAANPFVLVDAASVVGPLSSCPLSSDRRDVLVEAIRREGAVAMGLAATVEAAAKTRGTPKIALVYAPTAKAAIDIATIDAGDGDGDSKEAGSVAAEVDVWVQAYSMGRPHPSVQLTGAVCIAAALNVPGTVAAELSSTRRGGAGAGGAGHERNGDDDDDAHGRNGDDGPAAGGRGTHGYEAEAVIAHGRGSVAVGVVVGADGGIERCVVSRTARRLMEGVVRYYI</sequence>
<proteinExistence type="inferred from homology"/>
<evidence type="ECO:0000313" key="4">
    <source>
        <dbReference type="EMBL" id="UNI25022.1"/>
    </source>
</evidence>
<evidence type="ECO:0000256" key="1">
    <source>
        <dbReference type="ARBA" id="ARBA00007673"/>
    </source>
</evidence>
<dbReference type="GO" id="GO:0016853">
    <property type="term" value="F:isomerase activity"/>
    <property type="evidence" value="ECO:0007669"/>
    <property type="project" value="UniProtKB-KW"/>
</dbReference>
<dbReference type="RefSeq" id="XP_047848503.1">
    <property type="nucleotide sequence ID" value="XM_047992489.1"/>
</dbReference>
<dbReference type="OrthoDB" id="10267539at2759"/>
<dbReference type="Proteomes" id="UP000829364">
    <property type="component" value="Chromosome 14"/>
</dbReference>
<reference evidence="4" key="1">
    <citation type="submission" date="2021-11" db="EMBL/GenBank/DDBJ databases">
        <title>Purpureocillium_takamizusanense_genome.</title>
        <authorList>
            <person name="Nguyen N.-H."/>
        </authorList>
    </citation>
    <scope>NUCLEOTIDE SEQUENCE</scope>
    <source>
        <strain evidence="4">PT3</strain>
    </source>
</reference>
<evidence type="ECO:0000256" key="2">
    <source>
        <dbReference type="ARBA" id="ARBA00023235"/>
    </source>
</evidence>
<dbReference type="SUPFAM" id="SSF54506">
    <property type="entry name" value="Diaminopimelate epimerase-like"/>
    <property type="match status" value="2"/>
</dbReference>
<accession>A0A9Q8VHP0</accession>
<dbReference type="PANTHER" id="PTHR43709:SF2">
    <property type="entry name" value="DUF453 DOMAIN PROTEIN (AFU_ORTHOLOGUE AFUA_6G00360)"/>
    <property type="match status" value="1"/>
</dbReference>
<feature type="region of interest" description="Disordered" evidence="3">
    <location>
        <begin position="362"/>
        <end position="400"/>
    </location>
</feature>
<dbReference type="Pfam" id="PF04303">
    <property type="entry name" value="PrpF"/>
    <property type="match status" value="1"/>
</dbReference>